<name>A0A6P6UT02_COFAR</name>
<dbReference type="InterPro" id="IPR051339">
    <property type="entry name" value="DnaJ_subfamily_B"/>
</dbReference>
<dbReference type="PANTHER" id="PTHR24078:SF574">
    <property type="entry name" value="CHAPERONE DNAJ C-TERMINAL DOMAIN-CONTAINING PROTEIN"/>
    <property type="match status" value="1"/>
</dbReference>
<dbReference type="GeneID" id="113714147"/>
<feature type="compositionally biased region" description="Polar residues" evidence="2">
    <location>
        <begin position="100"/>
        <end position="124"/>
    </location>
</feature>
<dbReference type="GO" id="GO:0051087">
    <property type="term" value="F:protein-folding chaperone binding"/>
    <property type="evidence" value="ECO:0007669"/>
    <property type="project" value="TreeGrafter"/>
</dbReference>
<dbReference type="InterPro" id="IPR002939">
    <property type="entry name" value="DnaJ_C"/>
</dbReference>
<dbReference type="GO" id="GO:0051082">
    <property type="term" value="F:unfolded protein binding"/>
    <property type="evidence" value="ECO:0007669"/>
    <property type="project" value="InterPro"/>
</dbReference>
<dbReference type="Pfam" id="PF01556">
    <property type="entry name" value="DnaJ_C"/>
    <property type="match status" value="1"/>
</dbReference>
<keyword evidence="1" id="KW-0143">Chaperone</keyword>
<accession>A0A6P6UT02</accession>
<gene>
    <name evidence="5" type="primary">LOC113714147</name>
</gene>
<dbReference type="SUPFAM" id="SSF49493">
    <property type="entry name" value="HSP40/DnaJ peptide-binding domain"/>
    <property type="match status" value="2"/>
</dbReference>
<organism evidence="4 5">
    <name type="scientific">Coffea arabica</name>
    <name type="common">Arabian coffee</name>
    <dbReference type="NCBI Taxonomy" id="13443"/>
    <lineage>
        <taxon>Eukaryota</taxon>
        <taxon>Viridiplantae</taxon>
        <taxon>Streptophyta</taxon>
        <taxon>Embryophyta</taxon>
        <taxon>Tracheophyta</taxon>
        <taxon>Spermatophyta</taxon>
        <taxon>Magnoliopsida</taxon>
        <taxon>eudicotyledons</taxon>
        <taxon>Gunneridae</taxon>
        <taxon>Pentapetalae</taxon>
        <taxon>asterids</taxon>
        <taxon>lamiids</taxon>
        <taxon>Gentianales</taxon>
        <taxon>Rubiaceae</taxon>
        <taxon>Ixoroideae</taxon>
        <taxon>Gardenieae complex</taxon>
        <taxon>Bertiereae - Coffeeae clade</taxon>
        <taxon>Coffeeae</taxon>
        <taxon>Coffea</taxon>
    </lineage>
</organism>
<keyword evidence="4" id="KW-1185">Reference proteome</keyword>
<feature type="compositionally biased region" description="Polar residues" evidence="2">
    <location>
        <begin position="146"/>
        <end position="161"/>
    </location>
</feature>
<reference evidence="4" key="1">
    <citation type="journal article" date="2025" name="Foods">
        <title>Unveiling the Microbial Signatures of Arabica Coffee Cherries: Insights into Ripeness Specific Diversity, Functional Traits, and Implications for Quality and Safety.</title>
        <authorList>
            <consortium name="RefSeq"/>
            <person name="Tenea G.N."/>
            <person name="Cifuentes V."/>
            <person name="Reyes P."/>
            <person name="Cevallos-Vallejos M."/>
        </authorList>
    </citation>
    <scope>NUCLEOTIDE SEQUENCE [LARGE SCALE GENOMIC DNA]</scope>
</reference>
<reference evidence="5" key="2">
    <citation type="submission" date="2025-08" db="UniProtKB">
        <authorList>
            <consortium name="RefSeq"/>
        </authorList>
    </citation>
    <scope>IDENTIFICATION</scope>
    <source>
        <tissue evidence="5">Leaves</tissue>
    </source>
</reference>
<dbReference type="AlphaFoldDB" id="A0A6P6UT02"/>
<dbReference type="OrthoDB" id="550424at2759"/>
<dbReference type="CDD" id="cd10747">
    <property type="entry name" value="DnaJ_C"/>
    <property type="match status" value="1"/>
</dbReference>
<proteinExistence type="predicted"/>
<sequence length="357" mass="39930">MEDHSQAPPPDLHSGRSLEGVCRKCKSFVRRCYPERHPSPLKTTDTNKHRSLEKEHKALDRSNCNQVNMNGMHDCRYNEEGSPRGIPKRGSYEKAYFTRSPLSSPPASRNTSPSPLSRSTSKRSLTPIRSAAANLLRSMSRRKSAEATTLPSTLSRSVSRKASTTIMYSNSNGLMKPPAMEMTLECTLEELCFGCIKKMKITRDSVTDDGQLIQEDEVLTIKVKPGWRKGTKITFEGMGNEMPGADPADVIFTVLEKRHHMYRREGDDLELAVEIPLVKALTGCIFAIPLLGGEKMILTIDDIIYPGYQKIIPGHGMPKPHEQGERGNLIITMLVKFPTELTDEQRSEIVSILRDSC</sequence>
<dbReference type="Gene3D" id="2.60.260.20">
    <property type="entry name" value="Urease metallochaperone UreE, N-terminal domain"/>
    <property type="match status" value="2"/>
</dbReference>
<dbReference type="FunFam" id="2.60.260.20:FF:000006">
    <property type="entry name" value="DnaJ subfamily B member 13"/>
    <property type="match status" value="1"/>
</dbReference>
<feature type="region of interest" description="Disordered" evidence="2">
    <location>
        <begin position="97"/>
        <end position="161"/>
    </location>
</feature>
<dbReference type="PANTHER" id="PTHR24078">
    <property type="entry name" value="DNAJ HOMOLOG SUBFAMILY C MEMBER"/>
    <property type="match status" value="1"/>
</dbReference>
<dbReference type="GO" id="GO:0005829">
    <property type="term" value="C:cytosol"/>
    <property type="evidence" value="ECO:0007669"/>
    <property type="project" value="TreeGrafter"/>
</dbReference>
<feature type="domain" description="Chaperone DnaJ C-terminal" evidence="3">
    <location>
        <begin position="180"/>
        <end position="338"/>
    </location>
</feature>
<dbReference type="GO" id="GO:0006457">
    <property type="term" value="P:protein folding"/>
    <property type="evidence" value="ECO:0007669"/>
    <property type="project" value="InterPro"/>
</dbReference>
<dbReference type="Proteomes" id="UP001652660">
    <property type="component" value="Chromosome 10c"/>
</dbReference>
<dbReference type="RefSeq" id="XP_027093744.1">
    <property type="nucleotide sequence ID" value="XM_027237943.2"/>
</dbReference>
<feature type="region of interest" description="Disordered" evidence="2">
    <location>
        <begin position="34"/>
        <end position="60"/>
    </location>
</feature>
<evidence type="ECO:0000256" key="1">
    <source>
        <dbReference type="ARBA" id="ARBA00023186"/>
    </source>
</evidence>
<feature type="compositionally biased region" description="Basic and acidic residues" evidence="2">
    <location>
        <begin position="45"/>
        <end position="60"/>
    </location>
</feature>
<dbReference type="InterPro" id="IPR008971">
    <property type="entry name" value="HSP40/DnaJ_pept-bd"/>
</dbReference>
<evidence type="ECO:0000259" key="3">
    <source>
        <dbReference type="Pfam" id="PF01556"/>
    </source>
</evidence>
<dbReference type="FunFam" id="2.60.260.20:FF:000015">
    <property type="entry name" value="Heat shock protein 40"/>
    <property type="match status" value="1"/>
</dbReference>
<protein>
    <recommendedName>
        <fullName evidence="3">Chaperone DnaJ C-terminal domain-containing protein</fullName>
    </recommendedName>
</protein>
<evidence type="ECO:0000313" key="5">
    <source>
        <dbReference type="RefSeq" id="XP_027093744.1"/>
    </source>
</evidence>
<evidence type="ECO:0000256" key="2">
    <source>
        <dbReference type="SAM" id="MobiDB-lite"/>
    </source>
</evidence>
<evidence type="ECO:0000313" key="4">
    <source>
        <dbReference type="Proteomes" id="UP001652660"/>
    </source>
</evidence>